<evidence type="ECO:0008006" key="3">
    <source>
        <dbReference type="Google" id="ProtNLM"/>
    </source>
</evidence>
<reference evidence="1 2" key="1">
    <citation type="journal article" date="2019" name="Int. J. Syst. Evol. Microbiol.">
        <title>The Global Catalogue of Microorganisms (GCM) 10K type strain sequencing project: providing services to taxonomists for standard genome sequencing and annotation.</title>
        <authorList>
            <consortium name="The Broad Institute Genomics Platform"/>
            <consortium name="The Broad Institute Genome Sequencing Center for Infectious Disease"/>
            <person name="Wu L."/>
            <person name="Ma J."/>
        </authorList>
    </citation>
    <scope>NUCLEOTIDE SEQUENCE [LARGE SCALE GENOMIC DNA]</scope>
    <source>
        <strain evidence="1 2">JCM 14969</strain>
    </source>
</reference>
<keyword evidence="2" id="KW-1185">Reference proteome</keyword>
<organism evidence="1 2">
    <name type="scientific">Kribbella sancticallisti</name>
    <dbReference type="NCBI Taxonomy" id="460087"/>
    <lineage>
        <taxon>Bacteria</taxon>
        <taxon>Bacillati</taxon>
        <taxon>Actinomycetota</taxon>
        <taxon>Actinomycetes</taxon>
        <taxon>Propionibacteriales</taxon>
        <taxon>Kribbellaceae</taxon>
        <taxon>Kribbella</taxon>
    </lineage>
</organism>
<dbReference type="SUPFAM" id="SSF55961">
    <property type="entry name" value="Bet v1-like"/>
    <property type="match status" value="1"/>
</dbReference>
<name>A0ABN2DSA4_9ACTN</name>
<dbReference type="Proteomes" id="UP001500393">
    <property type="component" value="Unassembled WGS sequence"/>
</dbReference>
<dbReference type="RefSeq" id="WP_344216611.1">
    <property type="nucleotide sequence ID" value="NZ_BAAAOS010000028.1"/>
</dbReference>
<evidence type="ECO:0000313" key="1">
    <source>
        <dbReference type="EMBL" id="GAA1584909.1"/>
    </source>
</evidence>
<gene>
    <name evidence="1" type="ORF">GCM10009789_43230</name>
</gene>
<comment type="caution">
    <text evidence="1">The sequence shown here is derived from an EMBL/GenBank/DDBJ whole genome shotgun (WGS) entry which is preliminary data.</text>
</comment>
<protein>
    <recommendedName>
        <fullName evidence="3">Polyketide cyclase / dehydrase and lipid transport</fullName>
    </recommendedName>
</protein>
<dbReference type="EMBL" id="BAAAOS010000028">
    <property type="protein sequence ID" value="GAA1584909.1"/>
    <property type="molecule type" value="Genomic_DNA"/>
</dbReference>
<proteinExistence type="predicted"/>
<accession>A0ABN2DSA4</accession>
<evidence type="ECO:0000313" key="2">
    <source>
        <dbReference type="Proteomes" id="UP001500393"/>
    </source>
</evidence>
<sequence length="138" mass="15295">MPDDLPYVDEHAVRIAAPRDVVWPVLERHGKSLGLPRGNLLAKVLGTRPEAGFEITASVPGESLDLTGSHRFSNYCLRFELADAPGGSTQLRAQTYAAFPGLTGEIYRTLVIRSRLHVIATMYVLRSVERNCRPLPLR</sequence>